<dbReference type="AlphaFoldDB" id="A0A7W2ARA7"/>
<name>A0A7W2ARA7_9BACL</name>
<dbReference type="Proteomes" id="UP000538292">
    <property type="component" value="Unassembled WGS sequence"/>
</dbReference>
<proteinExistence type="predicted"/>
<dbReference type="RefSeq" id="WP_181739807.1">
    <property type="nucleotide sequence ID" value="NZ_JACEOL010000029.1"/>
</dbReference>
<protein>
    <submittedName>
        <fullName evidence="3">Response regulator</fullName>
    </submittedName>
</protein>
<dbReference type="InterPro" id="IPR011006">
    <property type="entry name" value="CheY-like_superfamily"/>
</dbReference>
<evidence type="ECO:0000256" key="1">
    <source>
        <dbReference type="PROSITE-ProRule" id="PRU00169"/>
    </source>
</evidence>
<sequence length="304" mass="34497">MRFFIVDDDASIRAILTNIIEDEDLGTVVGEAQNGLEVDAGLLNRKRVDILLIDLLMPERDGIETIKEMRCAFQGKIVMISQVETKELIGEAYSLGTEYYVTKPINRLEVISILTRVKEKILLEKSIHDIQASLKQLSGQDLFRGRDQSNQEQMASKLRNTGRQILLELGIASDGGHKDLLDILDTIYENETNGNVETLSLKKLFEQTVRKRAGNESLTDKEVKSSEQRVRRAIHQSLEHIASLGLTDYSNPTFEHYASTFFDFSQVRAKMLELEGKTNKNIPPARINIKKFIHALYMEASQQD</sequence>
<dbReference type="EMBL" id="JACEOL010000029">
    <property type="protein sequence ID" value="MBA4602363.1"/>
    <property type="molecule type" value="Genomic_DNA"/>
</dbReference>
<organism evidence="3 4">
    <name type="scientific">Thermoactinomyces mirandus</name>
    <dbReference type="NCBI Taxonomy" id="2756294"/>
    <lineage>
        <taxon>Bacteria</taxon>
        <taxon>Bacillati</taxon>
        <taxon>Bacillota</taxon>
        <taxon>Bacilli</taxon>
        <taxon>Bacillales</taxon>
        <taxon>Thermoactinomycetaceae</taxon>
        <taxon>Thermoactinomyces</taxon>
    </lineage>
</organism>
<dbReference type="InterPro" id="IPR052048">
    <property type="entry name" value="ST_Response_Regulator"/>
</dbReference>
<evidence type="ECO:0000259" key="2">
    <source>
        <dbReference type="PROSITE" id="PS50110"/>
    </source>
</evidence>
<keyword evidence="1" id="KW-0597">Phosphoprotein</keyword>
<feature type="domain" description="Response regulatory" evidence="2">
    <location>
        <begin position="2"/>
        <end position="118"/>
    </location>
</feature>
<dbReference type="InterPro" id="IPR001789">
    <property type="entry name" value="Sig_transdc_resp-reg_receiver"/>
</dbReference>
<dbReference type="Pfam" id="PF08664">
    <property type="entry name" value="YcbB"/>
    <property type="match status" value="1"/>
</dbReference>
<evidence type="ECO:0000313" key="4">
    <source>
        <dbReference type="Proteomes" id="UP000538292"/>
    </source>
</evidence>
<comment type="caution">
    <text evidence="3">The sequence shown here is derived from an EMBL/GenBank/DDBJ whole genome shotgun (WGS) entry which is preliminary data.</text>
</comment>
<keyword evidence="4" id="KW-1185">Reference proteome</keyword>
<dbReference type="InterPro" id="IPR013972">
    <property type="entry name" value="YcbB"/>
</dbReference>
<feature type="modified residue" description="4-aspartylphosphate" evidence="1">
    <location>
        <position position="54"/>
    </location>
</feature>
<dbReference type="SUPFAM" id="SSF52172">
    <property type="entry name" value="CheY-like"/>
    <property type="match status" value="1"/>
</dbReference>
<accession>A0A7W2ARA7</accession>
<gene>
    <name evidence="3" type="ORF">H2C83_08540</name>
</gene>
<dbReference type="SMART" id="SM00448">
    <property type="entry name" value="REC"/>
    <property type="match status" value="1"/>
</dbReference>
<dbReference type="GO" id="GO:0000160">
    <property type="term" value="P:phosphorelay signal transduction system"/>
    <property type="evidence" value="ECO:0007669"/>
    <property type="project" value="InterPro"/>
</dbReference>
<dbReference type="PANTHER" id="PTHR43228">
    <property type="entry name" value="TWO-COMPONENT RESPONSE REGULATOR"/>
    <property type="match status" value="1"/>
</dbReference>
<dbReference type="Gene3D" id="3.40.50.2300">
    <property type="match status" value="1"/>
</dbReference>
<dbReference type="PROSITE" id="PS50110">
    <property type="entry name" value="RESPONSE_REGULATORY"/>
    <property type="match status" value="1"/>
</dbReference>
<evidence type="ECO:0000313" key="3">
    <source>
        <dbReference type="EMBL" id="MBA4602363.1"/>
    </source>
</evidence>
<dbReference type="PANTHER" id="PTHR43228:SF8">
    <property type="entry name" value="TRANSCRIPTIONAL REGULATORY PROTEIN GLNL"/>
    <property type="match status" value="1"/>
</dbReference>
<dbReference type="Pfam" id="PF00072">
    <property type="entry name" value="Response_reg"/>
    <property type="match status" value="1"/>
</dbReference>
<reference evidence="3 4" key="1">
    <citation type="submission" date="2020-07" db="EMBL/GenBank/DDBJ databases">
        <title>Thermoactinomyces phylogeny.</title>
        <authorList>
            <person name="Dunlap C."/>
        </authorList>
    </citation>
    <scope>NUCLEOTIDE SEQUENCE [LARGE SCALE GENOMIC DNA]</scope>
    <source>
        <strain evidence="3 4">AMNI-1</strain>
    </source>
</reference>